<dbReference type="InterPro" id="IPR037401">
    <property type="entry name" value="SnoaL-like"/>
</dbReference>
<dbReference type="Gene3D" id="3.10.450.50">
    <property type="match status" value="1"/>
</dbReference>
<evidence type="ECO:0000313" key="4">
    <source>
        <dbReference type="Proteomes" id="UP000197153"/>
    </source>
</evidence>
<dbReference type="SUPFAM" id="SSF54427">
    <property type="entry name" value="NTF2-like"/>
    <property type="match status" value="1"/>
</dbReference>
<dbReference type="InterPro" id="IPR032710">
    <property type="entry name" value="NTF2-like_dom_sf"/>
</dbReference>
<keyword evidence="4" id="KW-1185">Reference proteome</keyword>
<name>A0A248JNF7_9PROT</name>
<dbReference type="EMBL" id="CP022110">
    <property type="protein sequence ID" value="ASG20272.1"/>
    <property type="molecule type" value="Genomic_DNA"/>
</dbReference>
<sequence length="168" mass="17858">MACEALLSAARTIKGRSDMRWYRAAVLCGMGILGATATAQAADGGGCPPGQAARQGESPKLFQDFATQLLVRKDARGAYETFAAADMVQRNPPFGATRDSTIAQWEKMTGLPGARFVIETVTMEGDVGVVHFHGQLKAGEAGAVITQHDRLRCGKIVEEWAEFSAGAK</sequence>
<dbReference type="KEGG" id="nao:Y958_05145"/>
<evidence type="ECO:0000313" key="3">
    <source>
        <dbReference type="EMBL" id="ASG20272.1"/>
    </source>
</evidence>
<dbReference type="Pfam" id="PF12680">
    <property type="entry name" value="SnoaL_2"/>
    <property type="match status" value="1"/>
</dbReference>
<evidence type="ECO:0000256" key="1">
    <source>
        <dbReference type="SAM" id="SignalP"/>
    </source>
</evidence>
<gene>
    <name evidence="3" type="ORF">Y958_05145</name>
</gene>
<feature type="signal peptide" evidence="1">
    <location>
        <begin position="1"/>
        <end position="41"/>
    </location>
</feature>
<protein>
    <recommendedName>
        <fullName evidence="2">SnoaL-like domain-containing protein</fullName>
    </recommendedName>
</protein>
<keyword evidence="1" id="KW-0732">Signal</keyword>
<accession>A0A248JNF7</accession>
<organism evidence="3 4">
    <name type="scientific">Nitrospirillum viridazoti CBAmc</name>
    <dbReference type="NCBI Taxonomy" id="1441467"/>
    <lineage>
        <taxon>Bacteria</taxon>
        <taxon>Pseudomonadati</taxon>
        <taxon>Pseudomonadota</taxon>
        <taxon>Alphaproteobacteria</taxon>
        <taxon>Rhodospirillales</taxon>
        <taxon>Azospirillaceae</taxon>
        <taxon>Nitrospirillum</taxon>
        <taxon>Nitrospirillum viridazoti</taxon>
    </lineage>
</organism>
<dbReference type="AlphaFoldDB" id="A0A248JNF7"/>
<feature type="chain" id="PRO_5012422207" description="SnoaL-like domain-containing protein" evidence="1">
    <location>
        <begin position="42"/>
        <end position="168"/>
    </location>
</feature>
<feature type="domain" description="SnoaL-like" evidence="2">
    <location>
        <begin position="70"/>
        <end position="158"/>
    </location>
</feature>
<dbReference type="Proteomes" id="UP000197153">
    <property type="component" value="Chromosome 1"/>
</dbReference>
<reference evidence="3 4" key="1">
    <citation type="submission" date="2017-06" db="EMBL/GenBank/DDBJ databases">
        <title>Complete genome sequence of Nitrospirillum amazonense strain CBAmC, an endophytic nitrogen-fixing and plant growth-promoting bacterium, isolated from sugarcane.</title>
        <authorList>
            <person name="Schwab S."/>
            <person name="dos Santos Teixeira K.R."/>
            <person name="Simoes Araujo J.L."/>
            <person name="Soares Vidal M."/>
            <person name="Borges de Freitas H.R."/>
            <person name="Rivello Crivelaro A.L."/>
            <person name="Bueno de Camargo Nunes A."/>
            <person name="dos Santos C.M."/>
            <person name="Palmeira da Silva Rosa D."/>
            <person name="da Silva Padilha D."/>
            <person name="da Silva E."/>
            <person name="Araujo Terra L."/>
            <person name="Soares Mendes V."/>
            <person name="Farinelli L."/>
            <person name="Magalhaes Cruz L."/>
            <person name="Baldani J.I."/>
        </authorList>
    </citation>
    <scope>NUCLEOTIDE SEQUENCE [LARGE SCALE GENOMIC DNA]</scope>
    <source>
        <strain evidence="3 4">CBAmC</strain>
    </source>
</reference>
<evidence type="ECO:0000259" key="2">
    <source>
        <dbReference type="Pfam" id="PF12680"/>
    </source>
</evidence>
<proteinExistence type="predicted"/>